<accession>A0A178MP36</accession>
<dbReference type="PANTHER" id="PTHR30598">
    <property type="entry name" value="NITRATE REDUCTASE PRIVATE CHAPERONE, REDOX ENZYME MATURATION PROTEIN REMP FAMILY"/>
    <property type="match status" value="1"/>
</dbReference>
<name>A0A178MP36_9PROT</name>
<dbReference type="Pfam" id="PF02665">
    <property type="entry name" value="Nitrate_red_gam"/>
    <property type="match status" value="1"/>
</dbReference>
<evidence type="ECO:0000256" key="4">
    <source>
        <dbReference type="ARBA" id="ARBA00022692"/>
    </source>
</evidence>
<keyword evidence="12" id="KW-1185">Reference proteome</keyword>
<keyword evidence="6 9" id="KW-1133">Transmembrane helix</keyword>
<evidence type="ECO:0000313" key="12">
    <source>
        <dbReference type="Proteomes" id="UP000078428"/>
    </source>
</evidence>
<keyword evidence="5" id="KW-0249">Electron transport</keyword>
<gene>
    <name evidence="11" type="ORF">A6A04_17880</name>
</gene>
<dbReference type="Proteomes" id="UP000078428">
    <property type="component" value="Unassembled WGS sequence"/>
</dbReference>
<comment type="caution">
    <text evidence="11">The sequence shown here is derived from an EMBL/GenBank/DDBJ whole genome shotgun (WGS) entry which is preliminary data.</text>
</comment>
<evidence type="ECO:0000256" key="3">
    <source>
        <dbReference type="ARBA" id="ARBA00022475"/>
    </source>
</evidence>
<feature type="transmembrane region" description="Helical" evidence="9">
    <location>
        <begin position="76"/>
        <end position="92"/>
    </location>
</feature>
<dbReference type="Gene3D" id="1.20.950.20">
    <property type="entry name" value="Transmembrane di-heme cytochromes, Chain C"/>
    <property type="match status" value="1"/>
</dbReference>
<dbReference type="AlphaFoldDB" id="A0A178MP36"/>
<keyword evidence="3" id="KW-1003">Cell membrane</keyword>
<dbReference type="GO" id="GO:0020037">
    <property type="term" value="F:heme binding"/>
    <property type="evidence" value="ECO:0007669"/>
    <property type="project" value="TreeGrafter"/>
</dbReference>
<evidence type="ECO:0000256" key="7">
    <source>
        <dbReference type="ARBA" id="ARBA00023002"/>
    </source>
</evidence>
<feature type="transmembrane region" description="Helical" evidence="9">
    <location>
        <begin position="193"/>
        <end position="211"/>
    </location>
</feature>
<evidence type="ECO:0000259" key="10">
    <source>
        <dbReference type="Pfam" id="PF02665"/>
    </source>
</evidence>
<feature type="transmembrane region" description="Helical" evidence="9">
    <location>
        <begin position="146"/>
        <end position="163"/>
    </location>
</feature>
<evidence type="ECO:0000313" key="11">
    <source>
        <dbReference type="EMBL" id="OAN50572.1"/>
    </source>
</evidence>
<sequence length="249" mass="27216">MTGKGVVVSILFAIIFYAAALILVVGLGVKIAQYARTPAPLKIPTTPAPLTKGGVAFRLAREAVVFESLFKGNKPLWIFAILFHFGLAVVLIRHGRYIQGEIGPLVALVQPLAIPAGLAMLVGLLCLLGRRLVIERIRYITGPSDILMLALLLGITVTGMFMTKHIHTDVVMVKAFFTGLLSFQLRPLPDDPLLMAHLLLVAALMIVFPFSKLLHAPGLFFSPTRNQTDTPREHRHLCDWAARLEGKGN</sequence>
<evidence type="ECO:0000256" key="1">
    <source>
        <dbReference type="ARBA" id="ARBA00004651"/>
    </source>
</evidence>
<proteinExistence type="predicted"/>
<dbReference type="SUPFAM" id="SSF103501">
    <property type="entry name" value="Respiratory nitrate reductase 1 gamma chain"/>
    <property type="match status" value="1"/>
</dbReference>
<evidence type="ECO:0000256" key="9">
    <source>
        <dbReference type="SAM" id="Phobius"/>
    </source>
</evidence>
<comment type="subcellular location">
    <subcellularLocation>
        <location evidence="1">Cell membrane</location>
        <topology evidence="1">Multi-pass membrane protein</topology>
    </subcellularLocation>
</comment>
<dbReference type="GO" id="GO:0019645">
    <property type="term" value="P:anaerobic electron transport chain"/>
    <property type="evidence" value="ECO:0007669"/>
    <property type="project" value="TreeGrafter"/>
</dbReference>
<dbReference type="GO" id="GO:0008940">
    <property type="term" value="F:nitrate reductase activity"/>
    <property type="evidence" value="ECO:0007669"/>
    <property type="project" value="TreeGrafter"/>
</dbReference>
<dbReference type="GO" id="GO:0005886">
    <property type="term" value="C:plasma membrane"/>
    <property type="evidence" value="ECO:0007669"/>
    <property type="project" value="UniProtKB-SubCell"/>
</dbReference>
<evidence type="ECO:0000256" key="6">
    <source>
        <dbReference type="ARBA" id="ARBA00022989"/>
    </source>
</evidence>
<dbReference type="GO" id="GO:0009055">
    <property type="term" value="F:electron transfer activity"/>
    <property type="evidence" value="ECO:0007669"/>
    <property type="project" value="TreeGrafter"/>
</dbReference>
<dbReference type="EMBL" id="LWQT01000052">
    <property type="protein sequence ID" value="OAN50572.1"/>
    <property type="molecule type" value="Genomic_DNA"/>
</dbReference>
<protein>
    <submittedName>
        <fullName evidence="11">Nitrate reductase</fullName>
    </submittedName>
</protein>
<evidence type="ECO:0000256" key="2">
    <source>
        <dbReference type="ARBA" id="ARBA00022448"/>
    </source>
</evidence>
<dbReference type="InterPro" id="IPR036197">
    <property type="entry name" value="NarG-like_sf"/>
</dbReference>
<feature type="domain" description="NarG-like" evidence="10">
    <location>
        <begin position="72"/>
        <end position="216"/>
    </location>
</feature>
<keyword evidence="7" id="KW-0560">Oxidoreductase</keyword>
<dbReference type="STRING" id="1285242.A6A04_17880"/>
<dbReference type="InterPro" id="IPR051936">
    <property type="entry name" value="Heme-iron_electron_transfer"/>
</dbReference>
<feature type="transmembrane region" description="Helical" evidence="9">
    <location>
        <begin position="6"/>
        <end position="29"/>
    </location>
</feature>
<evidence type="ECO:0000256" key="8">
    <source>
        <dbReference type="ARBA" id="ARBA00023136"/>
    </source>
</evidence>
<organism evidence="11 12">
    <name type="scientific">Paramagnetospirillum marisnigri</name>
    <dbReference type="NCBI Taxonomy" id="1285242"/>
    <lineage>
        <taxon>Bacteria</taxon>
        <taxon>Pseudomonadati</taxon>
        <taxon>Pseudomonadota</taxon>
        <taxon>Alphaproteobacteria</taxon>
        <taxon>Rhodospirillales</taxon>
        <taxon>Magnetospirillaceae</taxon>
        <taxon>Paramagnetospirillum</taxon>
    </lineage>
</organism>
<keyword evidence="8 9" id="KW-0472">Membrane</keyword>
<dbReference type="InterPro" id="IPR023234">
    <property type="entry name" value="NarG-like_domain"/>
</dbReference>
<reference evidence="11 12" key="1">
    <citation type="submission" date="2016-04" db="EMBL/GenBank/DDBJ databases">
        <title>Draft genome sequence of freshwater magnetotactic bacteria Magnetospirillum marisnigri SP-1 and Magnetospirillum moscoviense BB-1.</title>
        <authorList>
            <person name="Koziaeva V."/>
            <person name="Dziuba M.V."/>
            <person name="Ivanov T.M."/>
            <person name="Kuznetsov B."/>
            <person name="Grouzdev D.S."/>
        </authorList>
    </citation>
    <scope>NUCLEOTIDE SEQUENCE [LARGE SCALE GENOMIC DNA]</scope>
    <source>
        <strain evidence="11 12">SP-1</strain>
    </source>
</reference>
<keyword evidence="2" id="KW-0813">Transport</keyword>
<dbReference type="PANTHER" id="PTHR30598:SF3">
    <property type="entry name" value="RESPIRATORY NITRATE REDUCTASE 1 GAMMA CHAIN"/>
    <property type="match status" value="1"/>
</dbReference>
<evidence type="ECO:0000256" key="5">
    <source>
        <dbReference type="ARBA" id="ARBA00022982"/>
    </source>
</evidence>
<keyword evidence="4 9" id="KW-0812">Transmembrane</keyword>
<feature type="transmembrane region" description="Helical" evidence="9">
    <location>
        <begin position="112"/>
        <end position="134"/>
    </location>
</feature>